<feature type="signal peptide" evidence="1">
    <location>
        <begin position="1"/>
        <end position="22"/>
    </location>
</feature>
<evidence type="ECO:0000313" key="2">
    <source>
        <dbReference type="EMBL" id="GAA5168137.1"/>
    </source>
</evidence>
<protein>
    <submittedName>
        <fullName evidence="2">Uncharacterized protein</fullName>
    </submittedName>
</protein>
<name>A0ABP9QVV2_9RHOO</name>
<sequence length="158" mass="17283">MRKVAPAIIACALACASTFAQAQNQYGKFVLFTPVGVEAPELSMRWQFGLMLNIDPDGVESVRFSCNQMPGSAFTVKMSDMQRKNGGFYTEGPVTAVSSKNTPWLYAPSYIFTTCNATIHTTSNGEVTISGRLSYTEEQKAEILQKLKASHDSKAKKP</sequence>
<keyword evidence="3" id="KW-1185">Reference proteome</keyword>
<feature type="chain" id="PRO_5045078111" evidence="1">
    <location>
        <begin position="23"/>
        <end position="158"/>
    </location>
</feature>
<accession>A0ABP9QVV2</accession>
<proteinExistence type="predicted"/>
<organism evidence="2 3">
    <name type="scientific">Viridibacterium curvum</name>
    <dbReference type="NCBI Taxonomy" id="1101404"/>
    <lineage>
        <taxon>Bacteria</taxon>
        <taxon>Pseudomonadati</taxon>
        <taxon>Pseudomonadota</taxon>
        <taxon>Betaproteobacteria</taxon>
        <taxon>Rhodocyclales</taxon>
        <taxon>Rhodocyclaceae</taxon>
        <taxon>Viridibacterium</taxon>
    </lineage>
</organism>
<dbReference type="EMBL" id="BAABLD010000010">
    <property type="protein sequence ID" value="GAA5168137.1"/>
    <property type="molecule type" value="Genomic_DNA"/>
</dbReference>
<keyword evidence="1" id="KW-0732">Signal</keyword>
<comment type="caution">
    <text evidence="2">The sequence shown here is derived from an EMBL/GenBank/DDBJ whole genome shotgun (WGS) entry which is preliminary data.</text>
</comment>
<evidence type="ECO:0000313" key="3">
    <source>
        <dbReference type="Proteomes" id="UP001500547"/>
    </source>
</evidence>
<dbReference type="Proteomes" id="UP001500547">
    <property type="component" value="Unassembled WGS sequence"/>
</dbReference>
<reference evidence="3" key="1">
    <citation type="journal article" date="2019" name="Int. J. Syst. Evol. Microbiol.">
        <title>The Global Catalogue of Microorganisms (GCM) 10K type strain sequencing project: providing services to taxonomists for standard genome sequencing and annotation.</title>
        <authorList>
            <consortium name="The Broad Institute Genomics Platform"/>
            <consortium name="The Broad Institute Genome Sequencing Center for Infectious Disease"/>
            <person name="Wu L."/>
            <person name="Ma J."/>
        </authorList>
    </citation>
    <scope>NUCLEOTIDE SEQUENCE [LARGE SCALE GENOMIC DNA]</scope>
    <source>
        <strain evidence="3">JCM 18715</strain>
    </source>
</reference>
<gene>
    <name evidence="2" type="ORF">GCM10025770_27700</name>
</gene>
<evidence type="ECO:0000256" key="1">
    <source>
        <dbReference type="SAM" id="SignalP"/>
    </source>
</evidence>